<organism evidence="3 4">
    <name type="scientific">Oleoguttula mirabilis</name>
    <dbReference type="NCBI Taxonomy" id="1507867"/>
    <lineage>
        <taxon>Eukaryota</taxon>
        <taxon>Fungi</taxon>
        <taxon>Dikarya</taxon>
        <taxon>Ascomycota</taxon>
        <taxon>Pezizomycotina</taxon>
        <taxon>Dothideomycetes</taxon>
        <taxon>Dothideomycetidae</taxon>
        <taxon>Mycosphaerellales</taxon>
        <taxon>Teratosphaeriaceae</taxon>
        <taxon>Oleoguttula</taxon>
    </lineage>
</organism>
<feature type="compositionally biased region" description="Basic and acidic residues" evidence="2">
    <location>
        <begin position="504"/>
        <end position="523"/>
    </location>
</feature>
<feature type="region of interest" description="Disordered" evidence="2">
    <location>
        <begin position="1"/>
        <end position="232"/>
    </location>
</feature>
<sequence>MPPGVTMQSSPPTRAWDRPPSPAGSEYSLDLGALGLDHSNASSPVPKRKVDRVLSEDIDGPSDFTEHLERWMHGGTMGKGTMRSARGALQSLKEQDVNARNSVPVQRLEPPHSPANTEGEHTASHHTPSNSPPKEPAWGSEPHNHREEHVSSDWDPYEEGSTPQPPAHKQFLQPTVEDYYSELTSARKPLPEVQDSPEQVQSPMEARVSPSRTSKSPTPGRASSPTLSPVRSPVMQRAALVQLSSPFTEPRGQDEIDRQLQQLQARCQQLEHLNSALKQALDEEQRIRRQEKVAHEAQLTHASRREKDLTEMKEEAYNHLTDFRSEYAEQKERLRTIQAQAASQQQETERVDQQHKEEVEKLKDKVESQREAHQRELQAMRQELELERRSRDDAEETARVHREEMDEDRDAHEVEVQRLKLELQQADDARGTIVELEARLKSARQETADVSTAKAAAEDATATVKAELAASKQSRDGDATRMTNDHRRAVELAEGLQKKLKELQQQLRDEQSAHDAEIERLQESNEEGQTATAEEISTLRNEAEANQSVLNDAIFERDAAQDSLATLQAGNQDLQHQMDSLQPQLEALKAERADSETVNAALDARISDAMRKREAYWRGKLEESEKERRVMAKALLHQWGREEVGEEVPQGYEYKYVSRSPRSPTKAQNVL</sequence>
<feature type="coiled-coil region" evidence="1">
    <location>
        <begin position="253"/>
        <end position="293"/>
    </location>
</feature>
<accession>A0AAV9JG01</accession>
<protein>
    <submittedName>
        <fullName evidence="3">Uncharacterized protein</fullName>
    </submittedName>
</protein>
<evidence type="ECO:0000313" key="3">
    <source>
        <dbReference type="EMBL" id="KAK4544183.1"/>
    </source>
</evidence>
<feature type="compositionally biased region" description="Polar residues" evidence="2">
    <location>
        <begin position="1"/>
        <end position="12"/>
    </location>
</feature>
<feature type="region of interest" description="Disordered" evidence="2">
    <location>
        <begin position="504"/>
        <end position="540"/>
    </location>
</feature>
<dbReference type="EMBL" id="JAVFHQ010000026">
    <property type="protein sequence ID" value="KAK4544183.1"/>
    <property type="molecule type" value="Genomic_DNA"/>
</dbReference>
<feature type="coiled-coil region" evidence="1">
    <location>
        <begin position="557"/>
        <end position="605"/>
    </location>
</feature>
<gene>
    <name evidence="3" type="ORF">LTR36_004393</name>
</gene>
<evidence type="ECO:0000256" key="2">
    <source>
        <dbReference type="SAM" id="MobiDB-lite"/>
    </source>
</evidence>
<feature type="compositionally biased region" description="Basic and acidic residues" evidence="2">
    <location>
        <begin position="142"/>
        <end position="152"/>
    </location>
</feature>
<dbReference type="AlphaFoldDB" id="A0AAV9JG01"/>
<feature type="compositionally biased region" description="Polar residues" evidence="2">
    <location>
        <begin position="210"/>
        <end position="229"/>
    </location>
</feature>
<keyword evidence="4" id="KW-1185">Reference proteome</keyword>
<feature type="compositionally biased region" description="Basic and acidic residues" evidence="2">
    <location>
        <begin position="347"/>
        <end position="411"/>
    </location>
</feature>
<comment type="caution">
    <text evidence="3">The sequence shown here is derived from an EMBL/GenBank/DDBJ whole genome shotgun (WGS) entry which is preliminary data.</text>
</comment>
<keyword evidence="1" id="KW-0175">Coiled coil</keyword>
<proteinExistence type="predicted"/>
<name>A0AAV9JG01_9PEZI</name>
<reference evidence="3 4" key="1">
    <citation type="submission" date="2021-11" db="EMBL/GenBank/DDBJ databases">
        <title>Black yeast isolated from Biological Soil Crust.</title>
        <authorList>
            <person name="Kurbessoian T."/>
        </authorList>
    </citation>
    <scope>NUCLEOTIDE SEQUENCE [LARGE SCALE GENOMIC DNA]</scope>
    <source>
        <strain evidence="3 4">CCFEE 5522</strain>
    </source>
</reference>
<evidence type="ECO:0000256" key="1">
    <source>
        <dbReference type="SAM" id="Coils"/>
    </source>
</evidence>
<feature type="region of interest" description="Disordered" evidence="2">
    <location>
        <begin position="339"/>
        <end position="411"/>
    </location>
</feature>
<evidence type="ECO:0000313" key="4">
    <source>
        <dbReference type="Proteomes" id="UP001324427"/>
    </source>
</evidence>
<dbReference type="Proteomes" id="UP001324427">
    <property type="component" value="Unassembled WGS sequence"/>
</dbReference>